<feature type="compositionally biased region" description="Basic and acidic residues" evidence="1">
    <location>
        <begin position="15"/>
        <end position="31"/>
    </location>
</feature>
<evidence type="ECO:0000313" key="3">
    <source>
        <dbReference type="Proteomes" id="UP000314294"/>
    </source>
</evidence>
<proteinExistence type="predicted"/>
<reference evidence="2 3" key="1">
    <citation type="submission" date="2019-03" db="EMBL/GenBank/DDBJ databases">
        <title>First draft genome of Liparis tanakae, snailfish: a comprehensive survey of snailfish specific genes.</title>
        <authorList>
            <person name="Kim W."/>
            <person name="Song I."/>
            <person name="Jeong J.-H."/>
            <person name="Kim D."/>
            <person name="Kim S."/>
            <person name="Ryu S."/>
            <person name="Song J.Y."/>
            <person name="Lee S.K."/>
        </authorList>
    </citation>
    <scope>NUCLEOTIDE SEQUENCE [LARGE SCALE GENOMIC DNA]</scope>
    <source>
        <tissue evidence="2">Muscle</tissue>
    </source>
</reference>
<keyword evidence="3" id="KW-1185">Reference proteome</keyword>
<sequence>MNTSQHAEARTSTQIHRETVIGERHQHHEDNTQNSSGAPMMRVIWLASIACGYGPSAHH</sequence>
<protein>
    <submittedName>
        <fullName evidence="2">Uncharacterized protein</fullName>
    </submittedName>
</protein>
<evidence type="ECO:0000313" key="2">
    <source>
        <dbReference type="EMBL" id="TNN46649.1"/>
    </source>
</evidence>
<comment type="caution">
    <text evidence="2">The sequence shown here is derived from an EMBL/GenBank/DDBJ whole genome shotgun (WGS) entry which is preliminary data.</text>
</comment>
<evidence type="ECO:0000256" key="1">
    <source>
        <dbReference type="SAM" id="MobiDB-lite"/>
    </source>
</evidence>
<feature type="region of interest" description="Disordered" evidence="1">
    <location>
        <begin position="1"/>
        <end position="37"/>
    </location>
</feature>
<gene>
    <name evidence="2" type="ORF">EYF80_043182</name>
</gene>
<feature type="compositionally biased region" description="Polar residues" evidence="1">
    <location>
        <begin position="1"/>
        <end position="14"/>
    </location>
</feature>
<name>A0A4Z2FZG6_9TELE</name>
<dbReference type="EMBL" id="SRLO01000780">
    <property type="protein sequence ID" value="TNN46649.1"/>
    <property type="molecule type" value="Genomic_DNA"/>
</dbReference>
<organism evidence="2 3">
    <name type="scientific">Liparis tanakae</name>
    <name type="common">Tanaka's snailfish</name>
    <dbReference type="NCBI Taxonomy" id="230148"/>
    <lineage>
        <taxon>Eukaryota</taxon>
        <taxon>Metazoa</taxon>
        <taxon>Chordata</taxon>
        <taxon>Craniata</taxon>
        <taxon>Vertebrata</taxon>
        <taxon>Euteleostomi</taxon>
        <taxon>Actinopterygii</taxon>
        <taxon>Neopterygii</taxon>
        <taxon>Teleostei</taxon>
        <taxon>Neoteleostei</taxon>
        <taxon>Acanthomorphata</taxon>
        <taxon>Eupercaria</taxon>
        <taxon>Perciformes</taxon>
        <taxon>Cottioidei</taxon>
        <taxon>Cottales</taxon>
        <taxon>Liparidae</taxon>
        <taxon>Liparis</taxon>
    </lineage>
</organism>
<accession>A0A4Z2FZG6</accession>
<dbReference type="AlphaFoldDB" id="A0A4Z2FZG6"/>
<dbReference type="Proteomes" id="UP000314294">
    <property type="component" value="Unassembled WGS sequence"/>
</dbReference>